<evidence type="ECO:0000256" key="7">
    <source>
        <dbReference type="ARBA" id="ARBA00023136"/>
    </source>
</evidence>
<evidence type="ECO:0000256" key="2">
    <source>
        <dbReference type="ARBA" id="ARBA00008255"/>
    </source>
</evidence>
<keyword evidence="10" id="KW-1185">Reference proteome</keyword>
<dbReference type="EMBL" id="RAQO01000005">
    <property type="protein sequence ID" value="RKF18471.1"/>
    <property type="molecule type" value="Genomic_DNA"/>
</dbReference>
<keyword evidence="4" id="KW-0997">Cell inner membrane</keyword>
<comment type="caution">
    <text evidence="9">The sequence shown here is derived from an EMBL/GenBank/DDBJ whole genome shotgun (WGS) entry which is preliminary data.</text>
</comment>
<organism evidence="9 10">
    <name type="scientific">Alginatibacterium sediminis</name>
    <dbReference type="NCBI Taxonomy" id="2164068"/>
    <lineage>
        <taxon>Bacteria</taxon>
        <taxon>Pseudomonadati</taxon>
        <taxon>Pseudomonadota</taxon>
        <taxon>Gammaproteobacteria</taxon>
        <taxon>Alteromonadales</taxon>
        <taxon>Alteromonadaceae</taxon>
        <taxon>Alginatibacterium</taxon>
    </lineage>
</organism>
<keyword evidence="7 8" id="KW-0472">Membrane</keyword>
<sequence length="329" mass="36821">MTDNKNDPYFVALDETIETAPESLSDGLDLEDNPRQFKLERVALKGMRTFARLFFLLLFSFAAWELWQMHVFLSAIHWGLSLALWLLLALLGLYTLQVFRSLRASMNDGEQINSLQTQAKQLQSQRQVGGSKHYVSSLEKLYQGKPQAELLTQTLALIQDYHDDREVLHIIDAHVMQPLDEQALAVVSRYSKRTGVMVAISPLVIADLLLALLNSFRMVDELAQIYGIRPSFLGRIKLSRMIVKHLAWVGVSEIGSDMVADVSSGLLGNASSRAAQGIGVGLYNARIGIQTMRVCRPIPFTQEQRPKLKQAIQGISSFIGKQLDKPKSP</sequence>
<dbReference type="Proteomes" id="UP000286482">
    <property type="component" value="Unassembled WGS sequence"/>
</dbReference>
<name>A0A420ECT1_9ALTE</name>
<comment type="similarity">
    <text evidence="2">Belongs to the UPF0283 family.</text>
</comment>
<gene>
    <name evidence="9" type="ORF">DBZ36_08650</name>
</gene>
<feature type="transmembrane region" description="Helical" evidence="8">
    <location>
        <begin position="50"/>
        <end position="69"/>
    </location>
</feature>
<dbReference type="Pfam" id="PF05128">
    <property type="entry name" value="DUF697"/>
    <property type="match status" value="1"/>
</dbReference>
<evidence type="ECO:0000256" key="5">
    <source>
        <dbReference type="ARBA" id="ARBA00022692"/>
    </source>
</evidence>
<dbReference type="InterPro" id="IPR006507">
    <property type="entry name" value="UPF0283"/>
</dbReference>
<feature type="transmembrane region" description="Helical" evidence="8">
    <location>
        <begin position="75"/>
        <end position="96"/>
    </location>
</feature>
<proteinExistence type="inferred from homology"/>
<keyword evidence="3" id="KW-1003">Cell membrane</keyword>
<protein>
    <submittedName>
        <fullName evidence="9">DUF697 domain-containing protein</fullName>
    </submittedName>
</protein>
<dbReference type="AlphaFoldDB" id="A0A420ECT1"/>
<comment type="subcellular location">
    <subcellularLocation>
        <location evidence="1">Cell inner membrane</location>
        <topology evidence="1">Multi-pass membrane protein</topology>
    </subcellularLocation>
</comment>
<dbReference type="RefSeq" id="WP_120354550.1">
    <property type="nucleotide sequence ID" value="NZ_RAQO01000005.1"/>
</dbReference>
<feature type="transmembrane region" description="Helical" evidence="8">
    <location>
        <begin position="196"/>
        <end position="216"/>
    </location>
</feature>
<evidence type="ECO:0000256" key="3">
    <source>
        <dbReference type="ARBA" id="ARBA00022475"/>
    </source>
</evidence>
<evidence type="ECO:0000256" key="8">
    <source>
        <dbReference type="SAM" id="Phobius"/>
    </source>
</evidence>
<reference evidence="9 10" key="1">
    <citation type="submission" date="2018-09" db="EMBL/GenBank/DDBJ databases">
        <authorList>
            <person name="Wang Z."/>
        </authorList>
    </citation>
    <scope>NUCLEOTIDE SEQUENCE [LARGE SCALE GENOMIC DNA]</scope>
    <source>
        <strain evidence="9 10">ALS 81</strain>
    </source>
</reference>
<dbReference type="OrthoDB" id="5615666at2"/>
<dbReference type="GO" id="GO:0005886">
    <property type="term" value="C:plasma membrane"/>
    <property type="evidence" value="ECO:0007669"/>
    <property type="project" value="UniProtKB-SubCell"/>
</dbReference>
<evidence type="ECO:0000256" key="1">
    <source>
        <dbReference type="ARBA" id="ARBA00004429"/>
    </source>
</evidence>
<dbReference type="NCBIfam" id="TIGR01620">
    <property type="entry name" value="hyp_HI0043"/>
    <property type="match status" value="1"/>
</dbReference>
<keyword evidence="6 8" id="KW-1133">Transmembrane helix</keyword>
<dbReference type="InterPro" id="IPR021147">
    <property type="entry name" value="DUF697"/>
</dbReference>
<accession>A0A420ECT1</accession>
<evidence type="ECO:0000256" key="6">
    <source>
        <dbReference type="ARBA" id="ARBA00022989"/>
    </source>
</evidence>
<dbReference type="PANTHER" id="PTHR39342:SF1">
    <property type="entry name" value="UPF0283 MEMBRANE PROTEIN YCJF"/>
    <property type="match status" value="1"/>
</dbReference>
<keyword evidence="5 8" id="KW-0812">Transmembrane</keyword>
<evidence type="ECO:0000313" key="9">
    <source>
        <dbReference type="EMBL" id="RKF18471.1"/>
    </source>
</evidence>
<evidence type="ECO:0000256" key="4">
    <source>
        <dbReference type="ARBA" id="ARBA00022519"/>
    </source>
</evidence>
<evidence type="ECO:0000313" key="10">
    <source>
        <dbReference type="Proteomes" id="UP000286482"/>
    </source>
</evidence>
<dbReference type="PANTHER" id="PTHR39342">
    <property type="entry name" value="UPF0283 MEMBRANE PROTEIN YCJF"/>
    <property type="match status" value="1"/>
</dbReference>